<accession>A0A1H6BNB3</accession>
<name>A0A1H6BNB3_9ACTN</name>
<evidence type="ECO:0000313" key="1">
    <source>
        <dbReference type="EMBL" id="SEG61945.1"/>
    </source>
</evidence>
<proteinExistence type="predicted"/>
<protein>
    <submittedName>
        <fullName evidence="1">Uncharacterized protein</fullName>
    </submittedName>
</protein>
<keyword evidence="2" id="KW-1185">Reference proteome</keyword>
<gene>
    <name evidence="1" type="ORF">SAMN05444920_103512</name>
</gene>
<evidence type="ECO:0000313" key="2">
    <source>
        <dbReference type="Proteomes" id="UP000236732"/>
    </source>
</evidence>
<dbReference type="Gene3D" id="1.25.40.10">
    <property type="entry name" value="Tetratricopeptide repeat domain"/>
    <property type="match status" value="1"/>
</dbReference>
<reference evidence="1 2" key="1">
    <citation type="submission" date="2016-10" db="EMBL/GenBank/DDBJ databases">
        <authorList>
            <person name="de Groot N.N."/>
        </authorList>
    </citation>
    <scope>NUCLEOTIDE SEQUENCE [LARGE SCALE GENOMIC DNA]</scope>
    <source>
        <strain evidence="1 2">CGMCC 4.7037</strain>
    </source>
</reference>
<dbReference type="AlphaFoldDB" id="A0A1H6BNB3"/>
<dbReference type="Proteomes" id="UP000236732">
    <property type="component" value="Unassembled WGS sequence"/>
</dbReference>
<sequence>MCEQARISVRQVRRWESGVTTWPNRDARRVLQALFKLSLEDLGFVRPMRSSNQGEDPPTLLEDAVRRRAFLSGVLAGSVPLFDLEALEHLTAVAQNARHYCDHELVNHLRGALDQAAHADGRLGPHQALPATLGILAVINHAARAARTEIRRDLLILGSRGAEFAAWLHKDGGAPARDTAYWHQQSKEWATFTGDGAMYAYVLLRQAQATDRTDPVRMLDLARAATRGPWVLPPRSRAEAFQQEARALAMTGAPVGEVYHILDCARAALDHATPVTGPVTCSGPLGDSYTPERLMVQTAICYREVGQFERAVSLFQEHLASGNFADRDRAFFTAHLAGALAAAGEPDEAATAALQVLDLAAVANFGQALAELRRATVHLQPHINRPTVQELCQRLAILGD</sequence>
<dbReference type="EMBL" id="FNVT01000003">
    <property type="protein sequence ID" value="SEG61945.1"/>
    <property type="molecule type" value="Genomic_DNA"/>
</dbReference>
<dbReference type="SUPFAM" id="SSF48452">
    <property type="entry name" value="TPR-like"/>
    <property type="match status" value="1"/>
</dbReference>
<dbReference type="InterPro" id="IPR011990">
    <property type="entry name" value="TPR-like_helical_dom_sf"/>
</dbReference>
<organism evidence="1 2">
    <name type="scientific">Nonomuraea solani</name>
    <dbReference type="NCBI Taxonomy" id="1144553"/>
    <lineage>
        <taxon>Bacteria</taxon>
        <taxon>Bacillati</taxon>
        <taxon>Actinomycetota</taxon>
        <taxon>Actinomycetes</taxon>
        <taxon>Streptosporangiales</taxon>
        <taxon>Streptosporangiaceae</taxon>
        <taxon>Nonomuraea</taxon>
    </lineage>
</organism>